<protein>
    <submittedName>
        <fullName evidence="2">Uncharacterized protein</fullName>
    </submittedName>
</protein>
<name>F2U5P2_SALR5</name>
<feature type="compositionally biased region" description="Polar residues" evidence="1">
    <location>
        <begin position="907"/>
        <end position="916"/>
    </location>
</feature>
<dbReference type="Proteomes" id="UP000007799">
    <property type="component" value="Unassembled WGS sequence"/>
</dbReference>
<dbReference type="EMBL" id="GL832962">
    <property type="protein sequence ID" value="EGD83258.1"/>
    <property type="molecule type" value="Genomic_DNA"/>
</dbReference>
<dbReference type="InParanoid" id="F2U5P2"/>
<gene>
    <name evidence="2" type="ORF">PTSG_03888</name>
</gene>
<sequence>MLFGAILTVYVECNRVQSAKDLLDPTTRLNEVTMEMKEKLPIRAGTAVQATQVTANSRGSGDVIEVVRNMSVTMRIGYYVVHKPVNGSLVYSTARCLNGFEGGGVTFARSKTHCVHVQTPADTDLGSSTPIYLTTPAANVSGTPPDTNDGGSFYVPLFSQTTASLGCAKLLPLMNTQLVNGEAPSGQKVIGYEFGTDGVGIVGAAHSSDDTLIAPYFKKVTLTLPKGNYSPTDITSILNRQLSKANPVVVEDPEQPGTTSHHLTYPYHTSLRTVYRGTMQCFTDEIPASVSSVYGISRDPNNAEGKPLPIKHWYLEDTFSAGGTPYPYSDYGAKFIQKPVRLDKDHSYFIPCILGGLTPAFSFDTNNSRFTLTGLHQSFSESDFEEIAYPDSQVIESNGVEKTNRISIAAQAALGVDYTRANGAFEKQDYAKPTQADGTDAMCVVGMVDPSMPKAGAITHWNGCFILSWYENEEELEFWNVLGFSNSDVVGKGPQPSSHAPIDGTYHYYTAKDLFDQCKQARTDERIDDALFAGRYPNTLGNTIYEPPFQQTFSLQRALSDTHNTAPSGTNPPIPMYRGDPDDDPSNWSTITLQSYEHLFNMLVSSYYWWFAPPFFKKQGSAEKFDPMAANVPSATNTRFVVSTKHEPIRASSLPRKLQFPDMLLVSDLPIYPSQRHFLSSGQPCNVLATLSKTYDTGDYFTSNSPGPQFTINEETSMHTQLTWFDAEHIQAAELLEKLQEERGGQLELEWRSSGARECTVTVHLRRGDAVPKLHRSELRGSATGIQGCVEVKWNNQTYYCGRGTTTTLTDRDDVVFQFASLPIHDIAHNAMSAVVLIAQNMEVEVCVYDFERHAPESFVLARRCLCVAALFRTPRRFMGDAVHPLDNDDEWTDDDDDDDDDDDMQITRQSSIVDS</sequence>
<keyword evidence="3" id="KW-1185">Reference proteome</keyword>
<feature type="compositionally biased region" description="Acidic residues" evidence="1">
    <location>
        <begin position="888"/>
        <end position="905"/>
    </location>
</feature>
<dbReference type="KEGG" id="sre:PTSG_03888"/>
<reference evidence="2" key="1">
    <citation type="submission" date="2009-08" db="EMBL/GenBank/DDBJ databases">
        <title>Annotation of Salpingoeca rosetta.</title>
        <authorList>
            <consortium name="The Broad Institute Genome Sequencing Platform"/>
            <person name="Russ C."/>
            <person name="Cuomo C."/>
            <person name="Burger G."/>
            <person name="Gray M.W."/>
            <person name="Holland P.W.H."/>
            <person name="King N."/>
            <person name="Lang F.B.F."/>
            <person name="Roger A.J."/>
            <person name="Ruiz-Trillo I."/>
            <person name="Young S.K."/>
            <person name="Zeng Q."/>
            <person name="Gargeya S."/>
            <person name="Alvarado L."/>
            <person name="Berlin A."/>
            <person name="Chapman S.B."/>
            <person name="Chen Z."/>
            <person name="Freedman E."/>
            <person name="Gellesch M."/>
            <person name="Goldberg J."/>
            <person name="Griggs A."/>
            <person name="Gujja S."/>
            <person name="Heilman E."/>
            <person name="Heiman D."/>
            <person name="Howarth C."/>
            <person name="Mehta T."/>
            <person name="Neiman D."/>
            <person name="Pearson M."/>
            <person name="Roberts A."/>
            <person name="Saif S."/>
            <person name="Shea T."/>
            <person name="Shenoy N."/>
            <person name="Sisk P."/>
            <person name="Stolte C."/>
            <person name="Sykes S."/>
            <person name="White J."/>
            <person name="Yandava C."/>
            <person name="Haas B."/>
            <person name="Nusbaum C."/>
            <person name="Birren B."/>
        </authorList>
    </citation>
    <scope>NUCLEOTIDE SEQUENCE [LARGE SCALE GENOMIC DNA]</scope>
    <source>
        <strain evidence="2">ATCC 50818</strain>
    </source>
</reference>
<feature type="region of interest" description="Disordered" evidence="1">
    <location>
        <begin position="883"/>
        <end position="916"/>
    </location>
</feature>
<accession>F2U5P2</accession>
<evidence type="ECO:0000313" key="2">
    <source>
        <dbReference type="EMBL" id="EGD83258.1"/>
    </source>
</evidence>
<evidence type="ECO:0000313" key="3">
    <source>
        <dbReference type="Proteomes" id="UP000007799"/>
    </source>
</evidence>
<dbReference type="AlphaFoldDB" id="F2U5P2"/>
<dbReference type="RefSeq" id="XP_004995622.1">
    <property type="nucleotide sequence ID" value="XM_004995565.1"/>
</dbReference>
<proteinExistence type="predicted"/>
<dbReference type="GeneID" id="16076205"/>
<organism evidence="3">
    <name type="scientific">Salpingoeca rosetta (strain ATCC 50818 / BSB-021)</name>
    <dbReference type="NCBI Taxonomy" id="946362"/>
    <lineage>
        <taxon>Eukaryota</taxon>
        <taxon>Choanoflagellata</taxon>
        <taxon>Craspedida</taxon>
        <taxon>Salpingoecidae</taxon>
        <taxon>Salpingoeca</taxon>
    </lineage>
</organism>
<feature type="region of interest" description="Disordered" evidence="1">
    <location>
        <begin position="561"/>
        <end position="583"/>
    </location>
</feature>
<evidence type="ECO:0000256" key="1">
    <source>
        <dbReference type="SAM" id="MobiDB-lite"/>
    </source>
</evidence>